<dbReference type="AlphaFoldDB" id="A0A271IYQ2"/>
<dbReference type="InterPro" id="IPR005247">
    <property type="entry name" value="YbhB_YbcL/LppC-like"/>
</dbReference>
<dbReference type="PANTHER" id="PTHR30289:SF1">
    <property type="entry name" value="PEBP (PHOSPHATIDYLETHANOLAMINE-BINDING PROTEIN) FAMILY PROTEIN"/>
    <property type="match status" value="1"/>
</dbReference>
<dbReference type="EMBL" id="MQWD01000001">
    <property type="protein sequence ID" value="PAP75649.1"/>
    <property type="molecule type" value="Genomic_DNA"/>
</dbReference>
<protein>
    <submittedName>
        <fullName evidence="1">Phospholipid-binding protein</fullName>
    </submittedName>
</protein>
<organism evidence="1 2">
    <name type="scientific">Rubrivirga marina</name>
    <dbReference type="NCBI Taxonomy" id="1196024"/>
    <lineage>
        <taxon>Bacteria</taxon>
        <taxon>Pseudomonadati</taxon>
        <taxon>Rhodothermota</taxon>
        <taxon>Rhodothermia</taxon>
        <taxon>Rhodothermales</taxon>
        <taxon>Rubricoccaceae</taxon>
        <taxon>Rubrivirga</taxon>
    </lineage>
</organism>
<evidence type="ECO:0000313" key="1">
    <source>
        <dbReference type="EMBL" id="PAP75649.1"/>
    </source>
</evidence>
<dbReference type="Pfam" id="PF01161">
    <property type="entry name" value="PBP"/>
    <property type="match status" value="1"/>
</dbReference>
<dbReference type="Gene3D" id="3.90.280.10">
    <property type="entry name" value="PEBP-like"/>
    <property type="match status" value="1"/>
</dbReference>
<dbReference type="RefSeq" id="WP_095509289.1">
    <property type="nucleotide sequence ID" value="NZ_MQWD01000001.1"/>
</dbReference>
<sequence>MLLTSTSLADGARIAPTFAFCTAAPDSGDHTTHGDDRNPHLAWSGVPEGTKSFAVVVHDPDVPADASDANTEGKTIPPDAERTDFFHWLLVDVPSEIREIAEGALSDGVVQNGRKPGRTTHGIEGTNDFTGFLAGSPMEGTYGGYDGPCPPWNDEAVHHYHFTVYALDTESLGLSEDGDWRGPDVLDALDGHVLDQAEIVGTYTTNPDVG</sequence>
<evidence type="ECO:0000313" key="2">
    <source>
        <dbReference type="Proteomes" id="UP000216339"/>
    </source>
</evidence>
<dbReference type="NCBIfam" id="TIGR00481">
    <property type="entry name" value="YbhB/YbcL family Raf kinase inhibitor-like protein"/>
    <property type="match status" value="1"/>
</dbReference>
<dbReference type="InterPro" id="IPR036610">
    <property type="entry name" value="PEBP-like_sf"/>
</dbReference>
<keyword evidence="2" id="KW-1185">Reference proteome</keyword>
<name>A0A271IYQ2_9BACT</name>
<accession>A0A271IYQ2</accession>
<dbReference type="Proteomes" id="UP000216339">
    <property type="component" value="Unassembled WGS sequence"/>
</dbReference>
<gene>
    <name evidence="1" type="ORF">BSZ37_03960</name>
</gene>
<dbReference type="InterPro" id="IPR008914">
    <property type="entry name" value="PEBP"/>
</dbReference>
<dbReference type="SUPFAM" id="SSF49777">
    <property type="entry name" value="PEBP-like"/>
    <property type="match status" value="1"/>
</dbReference>
<reference evidence="1 2" key="1">
    <citation type="submission" date="2016-11" db="EMBL/GenBank/DDBJ databases">
        <title>Study of marine rhodopsin-containing bacteria.</title>
        <authorList>
            <person name="Yoshizawa S."/>
            <person name="Kumagai Y."/>
            <person name="Kogure K."/>
        </authorList>
    </citation>
    <scope>NUCLEOTIDE SEQUENCE [LARGE SCALE GENOMIC DNA]</scope>
    <source>
        <strain evidence="1 2">SAORIC-28</strain>
    </source>
</reference>
<dbReference type="PANTHER" id="PTHR30289">
    <property type="entry name" value="UNCHARACTERIZED PROTEIN YBCL-RELATED"/>
    <property type="match status" value="1"/>
</dbReference>
<dbReference type="OrthoDB" id="9797506at2"/>
<comment type="caution">
    <text evidence="1">The sequence shown here is derived from an EMBL/GenBank/DDBJ whole genome shotgun (WGS) entry which is preliminary data.</text>
</comment>
<dbReference type="CDD" id="cd00865">
    <property type="entry name" value="PEBP_bact_arch"/>
    <property type="match status" value="1"/>
</dbReference>
<proteinExistence type="predicted"/>